<proteinExistence type="predicted"/>
<gene>
    <name evidence="2" type="ORF">SteCoe_25982</name>
</gene>
<feature type="transmembrane region" description="Helical" evidence="1">
    <location>
        <begin position="12"/>
        <end position="31"/>
    </location>
</feature>
<sequence>MLGNWTKEHKFIAFLFGIIVIDFIFLLSSQLTKKWYSGGTGKCNWEGDDQGIYSSDCFSHKSYSDTECKDCSCCSDQTDVDKLGNSVITFWVILSFQIFWGLNLAVILLKNIDLDGYYLKLVKILTIPAVFMTVILLSVESFGIKDEKLHAGIALRIVSVVFFVIFSLTLFWLNKSLKGTLKKSLFNTDVTPLTILHDTRPRIKSTGHQELLTSREISKEFQ</sequence>
<evidence type="ECO:0000313" key="3">
    <source>
        <dbReference type="Proteomes" id="UP000187209"/>
    </source>
</evidence>
<name>A0A1R2BDZ3_9CILI</name>
<feature type="transmembrane region" description="Helical" evidence="1">
    <location>
        <begin position="121"/>
        <end position="139"/>
    </location>
</feature>
<keyword evidence="3" id="KW-1185">Reference proteome</keyword>
<feature type="transmembrane region" description="Helical" evidence="1">
    <location>
        <begin position="151"/>
        <end position="173"/>
    </location>
</feature>
<evidence type="ECO:0000313" key="2">
    <source>
        <dbReference type="EMBL" id="OMJ74987.1"/>
    </source>
</evidence>
<evidence type="ECO:0000256" key="1">
    <source>
        <dbReference type="SAM" id="Phobius"/>
    </source>
</evidence>
<accession>A0A1R2BDZ3</accession>
<keyword evidence="1" id="KW-0812">Transmembrane</keyword>
<organism evidence="2 3">
    <name type="scientific">Stentor coeruleus</name>
    <dbReference type="NCBI Taxonomy" id="5963"/>
    <lineage>
        <taxon>Eukaryota</taxon>
        <taxon>Sar</taxon>
        <taxon>Alveolata</taxon>
        <taxon>Ciliophora</taxon>
        <taxon>Postciliodesmatophora</taxon>
        <taxon>Heterotrichea</taxon>
        <taxon>Heterotrichida</taxon>
        <taxon>Stentoridae</taxon>
        <taxon>Stentor</taxon>
    </lineage>
</organism>
<reference evidence="2 3" key="1">
    <citation type="submission" date="2016-11" db="EMBL/GenBank/DDBJ databases">
        <title>The macronuclear genome of Stentor coeruleus: a giant cell with tiny introns.</title>
        <authorList>
            <person name="Slabodnick M."/>
            <person name="Ruby J.G."/>
            <person name="Reiff S.B."/>
            <person name="Swart E.C."/>
            <person name="Gosai S."/>
            <person name="Prabakaran S."/>
            <person name="Witkowska E."/>
            <person name="Larue G.E."/>
            <person name="Fisher S."/>
            <person name="Freeman R.M."/>
            <person name="Gunawardena J."/>
            <person name="Chu W."/>
            <person name="Stover N.A."/>
            <person name="Gregory B.D."/>
            <person name="Nowacki M."/>
            <person name="Derisi J."/>
            <person name="Roy S.W."/>
            <person name="Marshall W.F."/>
            <person name="Sood P."/>
        </authorList>
    </citation>
    <scope>NUCLEOTIDE SEQUENCE [LARGE SCALE GENOMIC DNA]</scope>
    <source>
        <strain evidence="2">WM001</strain>
    </source>
</reference>
<keyword evidence="1" id="KW-0472">Membrane</keyword>
<dbReference type="EMBL" id="MPUH01000717">
    <property type="protein sequence ID" value="OMJ74987.1"/>
    <property type="molecule type" value="Genomic_DNA"/>
</dbReference>
<dbReference type="AlphaFoldDB" id="A0A1R2BDZ3"/>
<dbReference type="Proteomes" id="UP000187209">
    <property type="component" value="Unassembled WGS sequence"/>
</dbReference>
<protein>
    <submittedName>
        <fullName evidence="2">Uncharacterized protein</fullName>
    </submittedName>
</protein>
<keyword evidence="1" id="KW-1133">Transmembrane helix</keyword>
<comment type="caution">
    <text evidence="2">The sequence shown here is derived from an EMBL/GenBank/DDBJ whole genome shotgun (WGS) entry which is preliminary data.</text>
</comment>
<feature type="transmembrane region" description="Helical" evidence="1">
    <location>
        <begin position="88"/>
        <end position="109"/>
    </location>
</feature>